<protein>
    <submittedName>
        <fullName evidence="2">BNR repeat-containing protein</fullName>
    </submittedName>
</protein>
<dbReference type="Pfam" id="PF15892">
    <property type="entry name" value="BNR_4"/>
    <property type="match status" value="1"/>
</dbReference>
<dbReference type="InterPro" id="IPR023296">
    <property type="entry name" value="Glyco_hydro_beta-prop_sf"/>
</dbReference>
<sequence length="469" mass="53232">MRKTISSLFILGAVIAQAATALDSVQFQLEDSWEIDQVPSGFPVEFCILTDKTRQYIAYYNEQRQMCIASRSLDSDQWQYQVLPTRIGWDSHNYITMAVDGDGHLHVSGNMHCVKLIYFRTERPGDITSLKQLKMTGEQEDRVTYPKFLTDQEGTLLFNYRDGGSGNGMRIWNKYDLATRQWARLLDKPLLDGEGRCNAYPLGPIRGPDGWFHLVWVWRDTPDCATNHHLSYARSKDLVHWESAFGQKIEPSMTLDNKSLWVDPIPSGGGIINGCEKLTFDSSNRPIITYHKSDRNGDMQIYAARPEGTTWTRHVLTDWQQPIEFSGRGSMGFIGIRISGLSRAEPGLLTMTYRHRDYGSGRLVIDENSLRPTTKKIEVTQEYPKELRRKQSDFEGMGIRRAIDIGGAADDSVRYVLQWETLGANHDRPRKPPLPEPSTLRLYKLVANAKTDTANKAVQATTTSPEPGH</sequence>
<gene>
    <name evidence="2" type="ORF">NG895_22365</name>
</gene>
<dbReference type="Gene3D" id="2.115.10.20">
    <property type="entry name" value="Glycosyl hydrolase domain, family 43"/>
    <property type="match status" value="1"/>
</dbReference>
<organism evidence="2 3">
    <name type="scientific">Aeoliella straminimaris</name>
    <dbReference type="NCBI Taxonomy" id="2954799"/>
    <lineage>
        <taxon>Bacteria</taxon>
        <taxon>Pseudomonadati</taxon>
        <taxon>Planctomycetota</taxon>
        <taxon>Planctomycetia</taxon>
        <taxon>Pirellulales</taxon>
        <taxon>Lacipirellulaceae</taxon>
        <taxon>Aeoliella</taxon>
    </lineage>
</organism>
<dbReference type="SUPFAM" id="SSF75005">
    <property type="entry name" value="Arabinanase/levansucrase/invertase"/>
    <property type="match status" value="1"/>
</dbReference>
<comment type="caution">
    <text evidence="2">The sequence shown here is derived from an EMBL/GenBank/DDBJ whole genome shotgun (WGS) entry which is preliminary data.</text>
</comment>
<evidence type="ECO:0000256" key="1">
    <source>
        <dbReference type="SAM" id="SignalP"/>
    </source>
</evidence>
<name>A0A9X2JKI9_9BACT</name>
<accession>A0A9X2JKI9</accession>
<evidence type="ECO:0000313" key="3">
    <source>
        <dbReference type="Proteomes" id="UP001155241"/>
    </source>
</evidence>
<dbReference type="EMBL" id="JAMXLR010000077">
    <property type="protein sequence ID" value="MCO6046649.1"/>
    <property type="molecule type" value="Genomic_DNA"/>
</dbReference>
<proteinExistence type="predicted"/>
<feature type="signal peptide" evidence="1">
    <location>
        <begin position="1"/>
        <end position="18"/>
    </location>
</feature>
<dbReference type="AlphaFoldDB" id="A0A9X2JKI9"/>
<evidence type="ECO:0000313" key="2">
    <source>
        <dbReference type="EMBL" id="MCO6046649.1"/>
    </source>
</evidence>
<keyword evidence="1" id="KW-0732">Signal</keyword>
<keyword evidence="3" id="KW-1185">Reference proteome</keyword>
<reference evidence="2" key="1">
    <citation type="submission" date="2022-06" db="EMBL/GenBank/DDBJ databases">
        <title>Aeoliella straminimaris, a novel planctomycete from sediments.</title>
        <authorList>
            <person name="Vitorino I.R."/>
            <person name="Lage O.M."/>
        </authorList>
    </citation>
    <scope>NUCLEOTIDE SEQUENCE</scope>
    <source>
        <strain evidence="2">ICT_H6.2</strain>
    </source>
</reference>
<dbReference type="Proteomes" id="UP001155241">
    <property type="component" value="Unassembled WGS sequence"/>
</dbReference>
<dbReference type="RefSeq" id="WP_252854764.1">
    <property type="nucleotide sequence ID" value="NZ_JAMXLR010000077.1"/>
</dbReference>
<feature type="chain" id="PRO_5040824915" evidence="1">
    <location>
        <begin position="19"/>
        <end position="469"/>
    </location>
</feature>